<dbReference type="Proteomes" id="UP001374599">
    <property type="component" value="Unassembled WGS sequence"/>
</dbReference>
<gene>
    <name evidence="1" type="ORF">AN2V17_28520</name>
</gene>
<protein>
    <submittedName>
        <fullName evidence="1">Helix-turn-helix domain-containing protein</fullName>
    </submittedName>
</protein>
<dbReference type="EMBL" id="BTPU01000047">
    <property type="protein sequence ID" value="GMQ63618.1"/>
    <property type="molecule type" value="Genomic_DNA"/>
</dbReference>
<sequence>MDKIGERLETAILKLQITKKEFAHSIDYSPGNVTDWIKGRYKPSAKALINMENVYNISQKWLLYGDGDIFVIKNASPSNNDEVTTDEFDLLNDYRNLDDYQKGKVRGYIDGLMDKSLLSKSHKSIFNNRC</sequence>
<reference evidence="1" key="1">
    <citation type="submission" date="2023-09" db="EMBL/GenBank/DDBJ databases">
        <title>Vallitalea sediminicola and Vallitalea maricola sp. nov., anaerobic bacteria isolated from marine sediment.</title>
        <authorList>
            <person name="Hirano S."/>
            <person name="Maeda A."/>
            <person name="Terahara T."/>
            <person name="Mori K."/>
            <person name="Hamada M."/>
            <person name="Matsumoto R."/>
            <person name="Kobayashi T."/>
        </authorList>
    </citation>
    <scope>NUCLEOTIDE SEQUENCE</scope>
    <source>
        <strain evidence="1">AN17-2</strain>
    </source>
</reference>
<name>A0ACB5UM76_9FIRM</name>
<proteinExistence type="predicted"/>
<evidence type="ECO:0000313" key="2">
    <source>
        <dbReference type="Proteomes" id="UP001374599"/>
    </source>
</evidence>
<evidence type="ECO:0000313" key="1">
    <source>
        <dbReference type="EMBL" id="GMQ63618.1"/>
    </source>
</evidence>
<keyword evidence="2" id="KW-1185">Reference proteome</keyword>
<accession>A0ACB5UM76</accession>
<organism evidence="1 2">
    <name type="scientific">Vallitalea maricola</name>
    <dbReference type="NCBI Taxonomy" id="3074433"/>
    <lineage>
        <taxon>Bacteria</taxon>
        <taxon>Bacillati</taxon>
        <taxon>Bacillota</taxon>
        <taxon>Clostridia</taxon>
        <taxon>Lachnospirales</taxon>
        <taxon>Vallitaleaceae</taxon>
        <taxon>Vallitalea</taxon>
    </lineage>
</organism>
<comment type="caution">
    <text evidence="1">The sequence shown here is derived from an EMBL/GenBank/DDBJ whole genome shotgun (WGS) entry which is preliminary data.</text>
</comment>